<evidence type="ECO:0000256" key="1">
    <source>
        <dbReference type="SAM" id="MobiDB-lite"/>
    </source>
</evidence>
<sequence length="163" mass="17250">MLGSTLPVRFPTCLRPADCVVTPFAIQPGQMLTPERCAVALWVDGPAGSWIGVWRPAERKVHHFPAPAGWLAGTGLWTADGVLRLPYATGAVPCGVAGLRVPGQERRRAGLDVRAASGAGEPEGAASPERCPRPRGGSPALRARRFPRPVPLQQAPLGRLVTK</sequence>
<name>A0AAT9HVL5_9ACTN</name>
<reference evidence="2" key="1">
    <citation type="submission" date="2024-06" db="EMBL/GenBank/DDBJ databases">
        <authorList>
            <consortium name="consrtm"/>
            <person name="Uemura M."/>
            <person name="Terahara T."/>
        </authorList>
    </citation>
    <scope>NUCLEOTIDE SEQUENCE</scope>
    <source>
        <strain evidence="2">KM77-8</strain>
    </source>
</reference>
<protein>
    <submittedName>
        <fullName evidence="2">Uncharacterized protein</fullName>
    </submittedName>
</protein>
<dbReference type="EMBL" id="AP035768">
    <property type="protein sequence ID" value="BFO21046.1"/>
    <property type="molecule type" value="Genomic_DNA"/>
</dbReference>
<dbReference type="AlphaFoldDB" id="A0AAT9HVL5"/>
<feature type="compositionally biased region" description="Low complexity" evidence="1">
    <location>
        <begin position="115"/>
        <end position="129"/>
    </location>
</feature>
<feature type="region of interest" description="Disordered" evidence="1">
    <location>
        <begin position="113"/>
        <end position="163"/>
    </location>
</feature>
<accession>A0AAT9HVL5</accession>
<gene>
    <name evidence="2" type="ORF">SHKM778_74340</name>
</gene>
<organism evidence="2">
    <name type="scientific">Streptomyces haneummycinicus</name>
    <dbReference type="NCBI Taxonomy" id="3074435"/>
    <lineage>
        <taxon>Bacteria</taxon>
        <taxon>Bacillati</taxon>
        <taxon>Actinomycetota</taxon>
        <taxon>Actinomycetes</taxon>
        <taxon>Kitasatosporales</taxon>
        <taxon>Streptomycetaceae</taxon>
        <taxon>Streptomyces</taxon>
    </lineage>
</organism>
<evidence type="ECO:0000313" key="2">
    <source>
        <dbReference type="EMBL" id="BFO21046.1"/>
    </source>
</evidence>
<proteinExistence type="predicted"/>
<reference evidence="2" key="2">
    <citation type="submission" date="2024-07" db="EMBL/GenBank/DDBJ databases">
        <title>Streptomyces haneummycinica sp. nov., a new antibiotic-producing actinobacterium isolated from marine sediment.</title>
        <authorList>
            <person name="Uemura M."/>
            <person name="Hamada M."/>
            <person name="Hirano S."/>
            <person name="Kobayashi K."/>
            <person name="Ohshiro T."/>
            <person name="Kobayashi T."/>
            <person name="Terahara T."/>
        </authorList>
    </citation>
    <scope>NUCLEOTIDE SEQUENCE</scope>
    <source>
        <strain evidence="2">KM77-8</strain>
    </source>
</reference>